<dbReference type="Proteomes" id="UP001458880">
    <property type="component" value="Unassembled WGS sequence"/>
</dbReference>
<accession>A0AAW1HT15</accession>
<organism evidence="2 3">
    <name type="scientific">Popillia japonica</name>
    <name type="common">Japanese beetle</name>
    <dbReference type="NCBI Taxonomy" id="7064"/>
    <lineage>
        <taxon>Eukaryota</taxon>
        <taxon>Metazoa</taxon>
        <taxon>Ecdysozoa</taxon>
        <taxon>Arthropoda</taxon>
        <taxon>Hexapoda</taxon>
        <taxon>Insecta</taxon>
        <taxon>Pterygota</taxon>
        <taxon>Neoptera</taxon>
        <taxon>Endopterygota</taxon>
        <taxon>Coleoptera</taxon>
        <taxon>Polyphaga</taxon>
        <taxon>Scarabaeiformia</taxon>
        <taxon>Scarabaeidae</taxon>
        <taxon>Rutelinae</taxon>
        <taxon>Popillia</taxon>
    </lineage>
</organism>
<evidence type="ECO:0000256" key="1">
    <source>
        <dbReference type="SAM" id="Coils"/>
    </source>
</evidence>
<name>A0AAW1HT15_POPJA</name>
<evidence type="ECO:0000313" key="2">
    <source>
        <dbReference type="EMBL" id="KAK9679413.1"/>
    </source>
</evidence>
<keyword evidence="3" id="KW-1185">Reference proteome</keyword>
<gene>
    <name evidence="2" type="ORF">QE152_g40047</name>
</gene>
<comment type="caution">
    <text evidence="2">The sequence shown here is derived from an EMBL/GenBank/DDBJ whole genome shotgun (WGS) entry which is preliminary data.</text>
</comment>
<evidence type="ECO:0000313" key="3">
    <source>
        <dbReference type="Proteomes" id="UP001458880"/>
    </source>
</evidence>
<protein>
    <submittedName>
        <fullName evidence="2">Uncharacterized protein</fullName>
    </submittedName>
</protein>
<dbReference type="EMBL" id="JASPKY010001023">
    <property type="protein sequence ID" value="KAK9679413.1"/>
    <property type="molecule type" value="Genomic_DNA"/>
</dbReference>
<feature type="coiled-coil region" evidence="1">
    <location>
        <begin position="132"/>
        <end position="187"/>
    </location>
</feature>
<reference evidence="2 3" key="1">
    <citation type="journal article" date="2024" name="BMC Genomics">
        <title>De novo assembly and annotation of Popillia japonica's genome with initial clues to its potential as an invasive pest.</title>
        <authorList>
            <person name="Cucini C."/>
            <person name="Boschi S."/>
            <person name="Funari R."/>
            <person name="Cardaioli E."/>
            <person name="Iannotti N."/>
            <person name="Marturano G."/>
            <person name="Paoli F."/>
            <person name="Bruttini M."/>
            <person name="Carapelli A."/>
            <person name="Frati F."/>
            <person name="Nardi F."/>
        </authorList>
    </citation>
    <scope>NUCLEOTIDE SEQUENCE [LARGE SCALE GENOMIC DNA]</scope>
    <source>
        <strain evidence="2">DMR45628</strain>
    </source>
</reference>
<proteinExistence type="predicted"/>
<dbReference type="AlphaFoldDB" id="A0AAW1HT15"/>
<keyword evidence="1" id="KW-0175">Coiled coil</keyword>
<sequence>MENPTQTCLKLLNVTLTWKSGKVIVKANGKSYADLLKAVKRNVNLEELGVNIKRLKKTQHGDLLVEVPGKASASKFTQAVNIKRLKKTQHGDLLVEVPGKASASKFTQAIKSVDGDAEVILKTDNIVIHINNIDADISAEGLKEEIKKYKENLRNEDINNIDADISAEGLKEEIKKYKENLRNEDMKLLSLRPMYNGSQAATLLLGKDLGEHLCKKGRLKIGLGKDLGEHLCKKGRLKIGWSSCVVEKRVKT</sequence>